<evidence type="ECO:0000259" key="5">
    <source>
        <dbReference type="Pfam" id="PF00931"/>
    </source>
</evidence>
<dbReference type="Pfam" id="PF18052">
    <property type="entry name" value="Rx_N"/>
    <property type="match status" value="1"/>
</dbReference>
<evidence type="ECO:0000256" key="2">
    <source>
        <dbReference type="ARBA" id="ARBA00022741"/>
    </source>
</evidence>
<dbReference type="InterPro" id="IPR058922">
    <property type="entry name" value="WHD_DRP"/>
</dbReference>
<dbReference type="FunFam" id="3.40.50.300:FF:001091">
    <property type="entry name" value="Probable disease resistance protein At1g61300"/>
    <property type="match status" value="1"/>
</dbReference>
<feature type="domain" description="Disease resistance protein winged helix" evidence="7">
    <location>
        <begin position="335"/>
        <end position="387"/>
    </location>
</feature>
<accession>A0AA88SGG0</accession>
<evidence type="ECO:0000256" key="3">
    <source>
        <dbReference type="ARBA" id="ARBA00022821"/>
    </source>
</evidence>
<dbReference type="EMBL" id="JAVXUO010000683">
    <property type="protein sequence ID" value="KAK2989950.1"/>
    <property type="molecule type" value="Genomic_DNA"/>
</dbReference>
<keyword evidence="4" id="KW-0067">ATP-binding</keyword>
<dbReference type="AlphaFoldDB" id="A0AA88SGG0"/>
<dbReference type="InterPro" id="IPR027417">
    <property type="entry name" value="P-loop_NTPase"/>
</dbReference>
<dbReference type="Proteomes" id="UP001187471">
    <property type="component" value="Unassembled WGS sequence"/>
</dbReference>
<dbReference type="GO" id="GO:0006952">
    <property type="term" value="P:defense response"/>
    <property type="evidence" value="ECO:0007669"/>
    <property type="project" value="UniProtKB-KW"/>
</dbReference>
<dbReference type="SUPFAM" id="SSF52540">
    <property type="entry name" value="P-loop containing nucleoside triphosphate hydrolases"/>
    <property type="match status" value="1"/>
</dbReference>
<name>A0AA88SGG0_9ASTE</name>
<reference evidence="8" key="1">
    <citation type="submission" date="2022-12" db="EMBL/GenBank/DDBJ databases">
        <title>Draft genome assemblies for two species of Escallonia (Escalloniales).</title>
        <authorList>
            <person name="Chanderbali A."/>
            <person name="Dervinis C."/>
            <person name="Anghel I."/>
            <person name="Soltis D."/>
            <person name="Soltis P."/>
            <person name="Zapata F."/>
        </authorList>
    </citation>
    <scope>NUCLEOTIDE SEQUENCE</scope>
    <source>
        <strain evidence="8">UCBG92.1500</strain>
        <tissue evidence="8">Leaf</tissue>
    </source>
</reference>
<evidence type="ECO:0000259" key="7">
    <source>
        <dbReference type="Pfam" id="PF23559"/>
    </source>
</evidence>
<evidence type="ECO:0000256" key="1">
    <source>
        <dbReference type="ARBA" id="ARBA00022737"/>
    </source>
</evidence>
<keyword evidence="9" id="KW-1185">Reference proteome</keyword>
<keyword evidence="2" id="KW-0547">Nucleotide-binding</keyword>
<evidence type="ECO:0000256" key="4">
    <source>
        <dbReference type="ARBA" id="ARBA00022840"/>
    </source>
</evidence>
<comment type="caution">
    <text evidence="8">The sequence shown here is derived from an EMBL/GenBank/DDBJ whole genome shotgun (WGS) entry which is preliminary data.</text>
</comment>
<dbReference type="Gene3D" id="3.40.50.300">
    <property type="entry name" value="P-loop containing nucleotide triphosphate hydrolases"/>
    <property type="match status" value="1"/>
</dbReference>
<organism evidence="8 9">
    <name type="scientific">Escallonia rubra</name>
    <dbReference type="NCBI Taxonomy" id="112253"/>
    <lineage>
        <taxon>Eukaryota</taxon>
        <taxon>Viridiplantae</taxon>
        <taxon>Streptophyta</taxon>
        <taxon>Embryophyta</taxon>
        <taxon>Tracheophyta</taxon>
        <taxon>Spermatophyta</taxon>
        <taxon>Magnoliopsida</taxon>
        <taxon>eudicotyledons</taxon>
        <taxon>Gunneridae</taxon>
        <taxon>Pentapetalae</taxon>
        <taxon>asterids</taxon>
        <taxon>campanulids</taxon>
        <taxon>Escalloniales</taxon>
        <taxon>Escalloniaceae</taxon>
        <taxon>Escallonia</taxon>
    </lineage>
</organism>
<evidence type="ECO:0000313" key="9">
    <source>
        <dbReference type="Proteomes" id="UP001187471"/>
    </source>
</evidence>
<gene>
    <name evidence="8" type="ORF">RJ640_019348</name>
</gene>
<dbReference type="Pfam" id="PF00931">
    <property type="entry name" value="NB-ARC"/>
    <property type="match status" value="1"/>
</dbReference>
<dbReference type="Pfam" id="PF23559">
    <property type="entry name" value="WHD_DRP"/>
    <property type="match status" value="1"/>
</dbReference>
<feature type="domain" description="Disease resistance N-terminal" evidence="6">
    <location>
        <begin position="8"/>
        <end position="93"/>
    </location>
</feature>
<dbReference type="InterPro" id="IPR041118">
    <property type="entry name" value="Rx_N"/>
</dbReference>
<dbReference type="InterPro" id="IPR038005">
    <property type="entry name" value="RX-like_CC"/>
</dbReference>
<sequence length="412" mass="47043">MEAIIAGHVINKIVSILEYRVLLEGGVNEELDELRLELDCMRSFLEDADQKKNLSEGEKTWVKTVKDMCYPIENVLDEFMYHMSKPQSRATKLRKINRKIKAISERRGRFPVQLEETRSIDDHRRFQYHGEAFSSGNDDHLVGIEGDRCLLLKWLTCDEPRRAVISVVGMGGSGKSTLVSKVYNSPVVKQHFECYAYAWIRVSPAYNIEDIFQSMIKKFHGQNQENFPIGLSSMGCQELLEMLVDYLRYIIVLDDVWARQLLDEINASLPDEGDGSRVMLKTRKHDIASSSFGVGSHVHRIKPLGDTDAWDLFRVKVFSRNPQIVAQQSLSKQQEGFVKQVQGKTPECLAQDYLMELVHRNMLQVVQRNQSGRPKACKMHDLVGELALLESPKEFCAVYNGQEASEELADCP</sequence>
<keyword evidence="1" id="KW-0677">Repeat</keyword>
<dbReference type="PANTHER" id="PTHR19338:SF59">
    <property type="entry name" value="OS10G0162832 PROTEIN"/>
    <property type="match status" value="1"/>
</dbReference>
<dbReference type="GO" id="GO:0005524">
    <property type="term" value="F:ATP binding"/>
    <property type="evidence" value="ECO:0007669"/>
    <property type="project" value="UniProtKB-KW"/>
</dbReference>
<evidence type="ECO:0000313" key="8">
    <source>
        <dbReference type="EMBL" id="KAK2989950.1"/>
    </source>
</evidence>
<evidence type="ECO:0000259" key="6">
    <source>
        <dbReference type="Pfam" id="PF18052"/>
    </source>
</evidence>
<dbReference type="CDD" id="cd14798">
    <property type="entry name" value="RX-CC_like"/>
    <property type="match status" value="1"/>
</dbReference>
<dbReference type="PANTHER" id="PTHR19338">
    <property type="entry name" value="TRANSLOCASE OF INNER MITOCHONDRIAL MEMBRANE 13 HOMOLOG"/>
    <property type="match status" value="1"/>
</dbReference>
<dbReference type="GO" id="GO:0043531">
    <property type="term" value="F:ADP binding"/>
    <property type="evidence" value="ECO:0007669"/>
    <property type="project" value="InterPro"/>
</dbReference>
<dbReference type="InterPro" id="IPR002182">
    <property type="entry name" value="NB-ARC"/>
</dbReference>
<dbReference type="Gene3D" id="1.20.5.4130">
    <property type="match status" value="1"/>
</dbReference>
<protein>
    <submittedName>
        <fullName evidence="8">Uncharacterized protein</fullName>
    </submittedName>
</protein>
<feature type="domain" description="NB-ARC" evidence="5">
    <location>
        <begin position="152"/>
        <end position="321"/>
    </location>
</feature>
<dbReference type="PRINTS" id="PR00364">
    <property type="entry name" value="DISEASERSIST"/>
</dbReference>
<proteinExistence type="predicted"/>
<keyword evidence="3" id="KW-0611">Plant defense</keyword>